<keyword evidence="3" id="KW-1185">Reference proteome</keyword>
<organism evidence="2 3">
    <name type="scientific">Rhizobium miluonense</name>
    <dbReference type="NCBI Taxonomy" id="411945"/>
    <lineage>
        <taxon>Bacteria</taxon>
        <taxon>Pseudomonadati</taxon>
        <taxon>Pseudomonadota</taxon>
        <taxon>Alphaproteobacteria</taxon>
        <taxon>Hyphomicrobiales</taxon>
        <taxon>Rhizobiaceae</taxon>
        <taxon>Rhizobium/Agrobacterium group</taxon>
        <taxon>Rhizobium</taxon>
    </lineage>
</organism>
<evidence type="ECO:0000313" key="2">
    <source>
        <dbReference type="EMBL" id="SCB49278.1"/>
    </source>
</evidence>
<accession>A0A1C3XAK8</accession>
<feature type="transmembrane region" description="Helical" evidence="1">
    <location>
        <begin position="49"/>
        <end position="73"/>
    </location>
</feature>
<gene>
    <name evidence="2" type="ORF">GA0061102_10732</name>
</gene>
<keyword evidence="1" id="KW-1133">Transmembrane helix</keyword>
<protein>
    <submittedName>
        <fullName evidence="2">Uncharacterized protein</fullName>
    </submittedName>
</protein>
<keyword evidence="1" id="KW-0812">Transmembrane</keyword>
<proteinExistence type="predicted"/>
<reference evidence="3" key="1">
    <citation type="submission" date="2016-08" db="EMBL/GenBank/DDBJ databases">
        <authorList>
            <person name="Varghese N."/>
            <person name="Submissions Spin"/>
        </authorList>
    </citation>
    <scope>NUCLEOTIDE SEQUENCE [LARGE SCALE GENOMIC DNA]</scope>
    <source>
        <strain evidence="3">HAMBI 2971</strain>
    </source>
</reference>
<evidence type="ECO:0000256" key="1">
    <source>
        <dbReference type="SAM" id="Phobius"/>
    </source>
</evidence>
<dbReference type="EMBL" id="FMAH01000073">
    <property type="protein sequence ID" value="SCB49278.1"/>
    <property type="molecule type" value="Genomic_DNA"/>
</dbReference>
<dbReference type="AlphaFoldDB" id="A0A1C3XAK8"/>
<name>A0A1C3XAK8_9HYPH</name>
<dbReference type="Proteomes" id="UP000199435">
    <property type="component" value="Unassembled WGS sequence"/>
</dbReference>
<sequence>MIAAARCASSVSFPTFSLAKISSKACWQISRSFEVNGSSCLLTTFPNEQLLWCVALEGILTAALFVGTLANALKHDEGMARRPSSTPSLFNIIPIYVNFDARNGYLKYRELQSKPRDFLQNSVATLPNALASQRSTSTILIASPDGSWPSLSVSAKGDYFARGQDLPSPLPFYLVIEVEPALGGLH</sequence>
<keyword evidence="1" id="KW-0472">Membrane</keyword>
<evidence type="ECO:0000313" key="3">
    <source>
        <dbReference type="Proteomes" id="UP000199435"/>
    </source>
</evidence>